<feature type="domain" description="Fibronectin type-III" evidence="11">
    <location>
        <begin position="158"/>
        <end position="248"/>
    </location>
</feature>
<protein>
    <submittedName>
        <fullName evidence="12">Interleukin-23 receptor</fullName>
    </submittedName>
</protein>
<keyword evidence="8 12" id="KW-0675">Receptor</keyword>
<evidence type="ECO:0000256" key="3">
    <source>
        <dbReference type="ARBA" id="ARBA00022692"/>
    </source>
</evidence>
<dbReference type="FunFam" id="2.60.40.10:FF:001392">
    <property type="entry name" value="Interleukin 23 receptor"/>
    <property type="match status" value="1"/>
</dbReference>
<evidence type="ECO:0000313" key="12">
    <source>
        <dbReference type="EMBL" id="KAH0510561.1"/>
    </source>
</evidence>
<dbReference type="InterPro" id="IPR052672">
    <property type="entry name" value="Type1_Cytokine_Rcpt_Type2"/>
</dbReference>
<gene>
    <name evidence="12" type="ORF">LTLLF_154505</name>
</gene>
<evidence type="ECO:0000256" key="1">
    <source>
        <dbReference type="ARBA" id="ARBA00004479"/>
    </source>
</evidence>
<dbReference type="PANTHER" id="PTHR48423">
    <property type="entry name" value="INTERLEUKIN-27 RECEPTOR SUBUNIT ALPHA"/>
    <property type="match status" value="1"/>
</dbReference>
<keyword evidence="5" id="KW-0677">Repeat</keyword>
<dbReference type="InterPro" id="IPR036116">
    <property type="entry name" value="FN3_sf"/>
</dbReference>
<feature type="transmembrane region" description="Helical" evidence="10">
    <location>
        <begin position="400"/>
        <end position="422"/>
    </location>
</feature>
<feature type="transmembrane region" description="Helical" evidence="10">
    <location>
        <begin position="252"/>
        <end position="274"/>
    </location>
</feature>
<keyword evidence="6 10" id="KW-1133">Transmembrane helix</keyword>
<evidence type="ECO:0000256" key="10">
    <source>
        <dbReference type="SAM" id="Phobius"/>
    </source>
</evidence>
<evidence type="ECO:0000256" key="5">
    <source>
        <dbReference type="ARBA" id="ARBA00022737"/>
    </source>
</evidence>
<keyword evidence="9" id="KW-0325">Glycoprotein</keyword>
<dbReference type="CDD" id="cd00063">
    <property type="entry name" value="FN3"/>
    <property type="match status" value="1"/>
</dbReference>
<dbReference type="Pfam" id="PF17823">
    <property type="entry name" value="DUF5585"/>
    <property type="match status" value="1"/>
</dbReference>
<keyword evidence="3 10" id="KW-0812">Transmembrane</keyword>
<evidence type="ECO:0000256" key="6">
    <source>
        <dbReference type="ARBA" id="ARBA00022989"/>
    </source>
</evidence>
<dbReference type="SUPFAM" id="SSF49265">
    <property type="entry name" value="Fibronectin type III"/>
    <property type="match status" value="1"/>
</dbReference>
<evidence type="ECO:0000256" key="4">
    <source>
        <dbReference type="ARBA" id="ARBA00022729"/>
    </source>
</evidence>
<dbReference type="Gene3D" id="2.60.40.10">
    <property type="entry name" value="Immunoglobulins"/>
    <property type="match status" value="2"/>
</dbReference>
<reference evidence="12" key="1">
    <citation type="submission" date="2020-03" db="EMBL/GenBank/DDBJ databases">
        <title>Studies in the Genomics of Life Span.</title>
        <authorList>
            <person name="Glass D."/>
        </authorList>
    </citation>
    <scope>NUCLEOTIDE SEQUENCE</scope>
    <source>
        <strain evidence="12">LTLLF</strain>
        <tissue evidence="12">Muscle</tissue>
    </source>
</reference>
<name>A0A8J6KU94_MICOH</name>
<dbReference type="EMBL" id="JAATJU010022478">
    <property type="protein sequence ID" value="KAH0510561.1"/>
    <property type="molecule type" value="Genomic_DNA"/>
</dbReference>
<comment type="subcellular location">
    <subcellularLocation>
        <location evidence="1">Membrane</location>
        <topology evidence="1">Single-pass type I membrane protein</topology>
    </subcellularLocation>
</comment>
<dbReference type="InterPro" id="IPR003961">
    <property type="entry name" value="FN3_dom"/>
</dbReference>
<dbReference type="Proteomes" id="UP000710432">
    <property type="component" value="Unassembled WGS sequence"/>
</dbReference>
<evidence type="ECO:0000256" key="7">
    <source>
        <dbReference type="ARBA" id="ARBA00023136"/>
    </source>
</evidence>
<dbReference type="PROSITE" id="PS50853">
    <property type="entry name" value="FN3"/>
    <property type="match status" value="1"/>
</dbReference>
<keyword evidence="7 10" id="KW-0472">Membrane</keyword>
<evidence type="ECO:0000256" key="8">
    <source>
        <dbReference type="ARBA" id="ARBA00023170"/>
    </source>
</evidence>
<comment type="similarity">
    <text evidence="2">Belongs to the type I cytokine receptor family. Type 2 subfamily.</text>
</comment>
<dbReference type="PANTHER" id="PTHR48423:SF2">
    <property type="entry name" value="INTERLEUKIN-12 RECEPTOR SUBUNIT BETA-2"/>
    <property type="match status" value="1"/>
</dbReference>
<proteinExistence type="inferred from homology"/>
<dbReference type="InterPro" id="IPR013783">
    <property type="entry name" value="Ig-like_fold"/>
</dbReference>
<accession>A0A8J6KU94</accession>
<sequence length="677" mass="77054">MQCQCLVKTLQYKHFSFFFQREMKGFFLIWDVSHLTLQWHVGIALYVLFRWCHGGITTINCSGNMWVEPGEIFQMGMNVSIYCQEALKNCQPRKLNFYKNGLKEESNITMINRTTAQLWYKGFWEPHASMHCTAECLGHFQETLICGKDIFSGYPPDVPSEVTCAIYEYSDNMTCTWDTGKPTYIHTKYVVHVKSLETEEEQQYLASSYATISTDSLQGGKKYLVWVQAVNALGMKDSPLLQVHLDDIVNKMLLLVVLVFGVTLFIAVLAMFALQAYESYKKKDYTQVDYLINGMYADSEILRLGALSSYQESTKGLETWPLVKVAFNALVKDQGSVPSTHMVKEFDTNFTDVQQSEFYLEPDSEYIFQVRCRGRGRRSWQPWSSPFVHKTPQTDNNQDIGFLSGMVFLGILLPIFSLIGIFNRSLRIGIKRKVLLVIPKWLHEDIPNMENSNVAKLLQEQSVHEDNTASEHDLYMDPVVTEVSETTPLEHKPTGYKEEKLVGLLETRDCPLTMLSTSSSVVYIPDLNTGYKPQISNVPPEENHFITRDEESTTLDATGDCFARLKIYPNFAFSSSSTTLLSKTLILDELNLVLNQDAFNPLEIQNSRQEETTMILESGSPSETIPEQTLLSDEFVSCLAIGSEDLPSVNSYFPQNILESQFSGISLFKSRLSRQSQ</sequence>
<evidence type="ECO:0000256" key="2">
    <source>
        <dbReference type="ARBA" id="ARBA00008921"/>
    </source>
</evidence>
<evidence type="ECO:0000313" key="13">
    <source>
        <dbReference type="Proteomes" id="UP000710432"/>
    </source>
</evidence>
<dbReference type="GO" id="GO:0005886">
    <property type="term" value="C:plasma membrane"/>
    <property type="evidence" value="ECO:0007669"/>
    <property type="project" value="UniProtKB-ARBA"/>
</dbReference>
<comment type="caution">
    <text evidence="12">The sequence shown here is derived from an EMBL/GenBank/DDBJ whole genome shotgun (WGS) entry which is preliminary data.</text>
</comment>
<keyword evidence="4" id="KW-0732">Signal</keyword>
<evidence type="ECO:0000259" key="11">
    <source>
        <dbReference type="PROSITE" id="PS50853"/>
    </source>
</evidence>
<evidence type="ECO:0000256" key="9">
    <source>
        <dbReference type="ARBA" id="ARBA00023180"/>
    </source>
</evidence>
<organism evidence="12 13">
    <name type="scientific">Microtus ochrogaster</name>
    <name type="common">Prairie vole</name>
    <dbReference type="NCBI Taxonomy" id="79684"/>
    <lineage>
        <taxon>Eukaryota</taxon>
        <taxon>Metazoa</taxon>
        <taxon>Chordata</taxon>
        <taxon>Craniata</taxon>
        <taxon>Vertebrata</taxon>
        <taxon>Euteleostomi</taxon>
        <taxon>Mammalia</taxon>
        <taxon>Eutheria</taxon>
        <taxon>Euarchontoglires</taxon>
        <taxon>Glires</taxon>
        <taxon>Rodentia</taxon>
        <taxon>Myomorpha</taxon>
        <taxon>Muroidea</taxon>
        <taxon>Cricetidae</taxon>
        <taxon>Arvicolinae</taxon>
        <taxon>Microtus</taxon>
    </lineage>
</organism>
<dbReference type="InterPro" id="IPR041056">
    <property type="entry name" value="DUF5585"/>
</dbReference>
<dbReference type="AlphaFoldDB" id="A0A8J6KU94"/>